<organism evidence="2 3">
    <name type="scientific">Streptomyces polychromogenes</name>
    <dbReference type="NCBI Taxonomy" id="67342"/>
    <lineage>
        <taxon>Bacteria</taxon>
        <taxon>Bacillati</taxon>
        <taxon>Actinomycetota</taxon>
        <taxon>Actinomycetes</taxon>
        <taxon>Kitasatosporales</taxon>
        <taxon>Streptomycetaceae</taxon>
        <taxon>Streptomyces</taxon>
    </lineage>
</organism>
<evidence type="ECO:0000313" key="3">
    <source>
        <dbReference type="Proteomes" id="UP001501867"/>
    </source>
</evidence>
<dbReference type="Proteomes" id="UP001501867">
    <property type="component" value="Unassembled WGS sequence"/>
</dbReference>
<protein>
    <submittedName>
        <fullName evidence="2">Uncharacterized protein</fullName>
    </submittedName>
</protein>
<accession>A0ABN0VE76</accession>
<reference evidence="2 3" key="1">
    <citation type="journal article" date="2019" name="Int. J. Syst. Evol. Microbiol.">
        <title>The Global Catalogue of Microorganisms (GCM) 10K type strain sequencing project: providing services to taxonomists for standard genome sequencing and annotation.</title>
        <authorList>
            <consortium name="The Broad Institute Genomics Platform"/>
            <consortium name="The Broad Institute Genome Sequencing Center for Infectious Disease"/>
            <person name="Wu L."/>
            <person name="Ma J."/>
        </authorList>
    </citation>
    <scope>NUCLEOTIDE SEQUENCE [LARGE SCALE GENOMIC DNA]</scope>
    <source>
        <strain evidence="2 3">JCM 4505</strain>
    </source>
</reference>
<comment type="caution">
    <text evidence="2">The sequence shown here is derived from an EMBL/GenBank/DDBJ whole genome shotgun (WGS) entry which is preliminary data.</text>
</comment>
<gene>
    <name evidence="2" type="ORF">GCM10010302_32230</name>
</gene>
<sequence>MNERHGSSADAWNFWAAPRVLSHRSQQHQKQTHDNARRKLSRRASSRVRAPVRRPRVDRQPGGMRTVWP</sequence>
<proteinExistence type="predicted"/>
<dbReference type="EMBL" id="BAAABV010000015">
    <property type="protein sequence ID" value="GAA0291214.1"/>
    <property type="molecule type" value="Genomic_DNA"/>
</dbReference>
<feature type="region of interest" description="Disordered" evidence="1">
    <location>
        <begin position="21"/>
        <end position="69"/>
    </location>
</feature>
<evidence type="ECO:0000256" key="1">
    <source>
        <dbReference type="SAM" id="MobiDB-lite"/>
    </source>
</evidence>
<evidence type="ECO:0000313" key="2">
    <source>
        <dbReference type="EMBL" id="GAA0291214.1"/>
    </source>
</evidence>
<feature type="compositionally biased region" description="Basic residues" evidence="1">
    <location>
        <begin position="38"/>
        <end position="56"/>
    </location>
</feature>
<name>A0ABN0VE76_9ACTN</name>
<keyword evidence="3" id="KW-1185">Reference proteome</keyword>